<protein>
    <submittedName>
        <fullName evidence="4">NADP-dependent oxidoreductase</fullName>
    </submittedName>
</protein>
<evidence type="ECO:0000313" key="4">
    <source>
        <dbReference type="EMBL" id="MDS1269285.1"/>
    </source>
</evidence>
<dbReference type="InterPro" id="IPR036291">
    <property type="entry name" value="NAD(P)-bd_dom_sf"/>
</dbReference>
<sequence length="337" mass="35556">MPVTSREVHLVSRPHGEPKPSDFEIVETTLDDPETGQVLVRNDWVSVDPYMRGRMNDVKSYVPPFQLNEPMEGGAVGTVVASQSPEVPTGSTVLHDLGWREYARVDAAKVRTVDATIAPPQAYLGVLGMPGLTAYVGLTEIAPVAEGDTVFVSGAAGAVGSLAGQIARKLGARRVIGSAGGPEKTRRLREDFGFDAAIDYRAGDLPGQLAEAAPKGIDVYFDNVGGDHLEAAIGAMRVHGRIALCGAISAYNATEPAPGPNNLVLAVGKRLTLRGFIVMDHADQAGPYAQRAASWLAEGALRTEETIVEGIDQAVDGFLGMMRGANTGKMLVRLSDA</sequence>
<dbReference type="Gene3D" id="3.90.180.10">
    <property type="entry name" value="Medium-chain alcohol dehydrogenases, catalytic domain"/>
    <property type="match status" value="1"/>
</dbReference>
<dbReference type="Gene3D" id="3.40.50.720">
    <property type="entry name" value="NAD(P)-binding Rossmann-like Domain"/>
    <property type="match status" value="1"/>
</dbReference>
<evidence type="ECO:0000313" key="5">
    <source>
        <dbReference type="Proteomes" id="UP001250214"/>
    </source>
</evidence>
<dbReference type="CDD" id="cd05288">
    <property type="entry name" value="PGDH"/>
    <property type="match status" value="1"/>
</dbReference>
<dbReference type="RefSeq" id="WP_310910775.1">
    <property type="nucleotide sequence ID" value="NZ_JAVLVT010000001.1"/>
</dbReference>
<dbReference type="InterPro" id="IPR013149">
    <property type="entry name" value="ADH-like_C"/>
</dbReference>
<evidence type="ECO:0000256" key="2">
    <source>
        <dbReference type="SAM" id="MobiDB-lite"/>
    </source>
</evidence>
<feature type="domain" description="Enoyl reductase (ER)" evidence="3">
    <location>
        <begin position="16"/>
        <end position="332"/>
    </location>
</feature>
<keyword evidence="1" id="KW-0560">Oxidoreductase</keyword>
<proteinExistence type="predicted"/>
<feature type="region of interest" description="Disordered" evidence="2">
    <location>
        <begin position="1"/>
        <end position="20"/>
    </location>
</feature>
<dbReference type="Pfam" id="PF00107">
    <property type="entry name" value="ADH_zinc_N"/>
    <property type="match status" value="1"/>
</dbReference>
<dbReference type="PANTHER" id="PTHR43205">
    <property type="entry name" value="PROSTAGLANDIN REDUCTASE"/>
    <property type="match status" value="1"/>
</dbReference>
<dbReference type="InterPro" id="IPR045010">
    <property type="entry name" value="MDR_fam"/>
</dbReference>
<reference evidence="5" key="1">
    <citation type="submission" date="2023-07" db="EMBL/GenBank/DDBJ databases">
        <title>Novel species in the genus Lipingzhangella isolated from Sambhar Salt Lake.</title>
        <authorList>
            <person name="Jiya N."/>
            <person name="Kajale S."/>
            <person name="Sharma A."/>
        </authorList>
    </citation>
    <scope>NUCLEOTIDE SEQUENCE [LARGE SCALE GENOMIC DNA]</scope>
    <source>
        <strain evidence="5">LS1_29</strain>
    </source>
</reference>
<comment type="caution">
    <text evidence="4">The sequence shown here is derived from an EMBL/GenBank/DDBJ whole genome shotgun (WGS) entry which is preliminary data.</text>
</comment>
<name>A0ABU2H398_9ACTN</name>
<dbReference type="Pfam" id="PF16884">
    <property type="entry name" value="ADH_N_2"/>
    <property type="match status" value="1"/>
</dbReference>
<dbReference type="PANTHER" id="PTHR43205:SF7">
    <property type="entry name" value="PROSTAGLANDIN REDUCTASE 1"/>
    <property type="match status" value="1"/>
</dbReference>
<evidence type="ECO:0000256" key="1">
    <source>
        <dbReference type="ARBA" id="ARBA00023002"/>
    </source>
</evidence>
<accession>A0ABU2H398</accession>
<dbReference type="Proteomes" id="UP001250214">
    <property type="component" value="Unassembled WGS sequence"/>
</dbReference>
<dbReference type="InterPro" id="IPR020843">
    <property type="entry name" value="ER"/>
</dbReference>
<dbReference type="InterPro" id="IPR011032">
    <property type="entry name" value="GroES-like_sf"/>
</dbReference>
<keyword evidence="5" id="KW-1185">Reference proteome</keyword>
<evidence type="ECO:0000259" key="3">
    <source>
        <dbReference type="SMART" id="SM00829"/>
    </source>
</evidence>
<dbReference type="SUPFAM" id="SSF51735">
    <property type="entry name" value="NAD(P)-binding Rossmann-fold domains"/>
    <property type="match status" value="1"/>
</dbReference>
<gene>
    <name evidence="4" type="ORF">RIF23_03125</name>
</gene>
<dbReference type="EMBL" id="JAVLVT010000001">
    <property type="protein sequence ID" value="MDS1269285.1"/>
    <property type="molecule type" value="Genomic_DNA"/>
</dbReference>
<organism evidence="4 5">
    <name type="scientific">Lipingzhangella rawalii</name>
    <dbReference type="NCBI Taxonomy" id="2055835"/>
    <lineage>
        <taxon>Bacteria</taxon>
        <taxon>Bacillati</taxon>
        <taxon>Actinomycetota</taxon>
        <taxon>Actinomycetes</taxon>
        <taxon>Streptosporangiales</taxon>
        <taxon>Nocardiopsidaceae</taxon>
        <taxon>Lipingzhangella</taxon>
    </lineage>
</organism>
<dbReference type="InterPro" id="IPR041694">
    <property type="entry name" value="ADH_N_2"/>
</dbReference>
<dbReference type="SUPFAM" id="SSF50129">
    <property type="entry name" value="GroES-like"/>
    <property type="match status" value="1"/>
</dbReference>
<dbReference type="SMART" id="SM00829">
    <property type="entry name" value="PKS_ER"/>
    <property type="match status" value="1"/>
</dbReference>